<evidence type="ECO:0000313" key="2">
    <source>
        <dbReference type="Proteomes" id="UP000002772"/>
    </source>
</evidence>
<dbReference type="AlphaFoldDB" id="F8N9Z9"/>
<dbReference type="EMBL" id="GL945017">
    <property type="protein sequence ID" value="EGN57816.1"/>
    <property type="molecule type" value="Genomic_DNA"/>
</dbReference>
<evidence type="ECO:0000313" key="1">
    <source>
        <dbReference type="EMBL" id="EGN57816.1"/>
    </source>
</evidence>
<organism evidence="1 2">
    <name type="scientific">Hallella multisaccharivorax DSM 17128</name>
    <dbReference type="NCBI Taxonomy" id="688246"/>
    <lineage>
        <taxon>Bacteria</taxon>
        <taxon>Pseudomonadati</taxon>
        <taxon>Bacteroidota</taxon>
        <taxon>Bacteroidia</taxon>
        <taxon>Bacteroidales</taxon>
        <taxon>Prevotellaceae</taxon>
        <taxon>Hallella</taxon>
    </lineage>
</organism>
<dbReference type="Proteomes" id="UP000002772">
    <property type="component" value="Unassembled WGS sequence"/>
</dbReference>
<dbReference type="HOGENOM" id="CLU_3171647_0_0_10"/>
<reference evidence="2" key="1">
    <citation type="journal article" date="2011" name="Stand. Genomic Sci.">
        <title>Non-contiguous finished genome sequence of the opportunistic oral pathogen Prevotella multisaccharivorax type strain (PPPA20).</title>
        <authorList>
            <person name="Pati A."/>
            <person name="Gronow S."/>
            <person name="Lu M."/>
            <person name="Lapidus A."/>
            <person name="Nolan M."/>
            <person name="Lucas S."/>
            <person name="Hammon N."/>
            <person name="Deshpande S."/>
            <person name="Cheng J.F."/>
            <person name="Tapia R."/>
            <person name="Han C."/>
            <person name="Goodwin L."/>
            <person name="Pitluck S."/>
            <person name="Liolios K."/>
            <person name="Pagani I."/>
            <person name="Mavromatis K."/>
            <person name="Mikhailova N."/>
            <person name="Huntemann M."/>
            <person name="Chen A."/>
            <person name="Palaniappan K."/>
            <person name="Land M."/>
            <person name="Hauser L."/>
            <person name="Detter J.C."/>
            <person name="Brambilla E.M."/>
            <person name="Rohde M."/>
            <person name="Goker M."/>
            <person name="Woyke T."/>
            <person name="Bristow J."/>
            <person name="Eisen J.A."/>
            <person name="Markowitz V."/>
            <person name="Hugenholtz P."/>
            <person name="Kyrpides N.C."/>
            <person name="Klenk H.P."/>
            <person name="Ivanova N."/>
        </authorList>
    </citation>
    <scope>NUCLEOTIDE SEQUENCE [LARGE SCALE GENOMIC DNA]</scope>
    <source>
        <strain evidence="2">DSM 17128</strain>
    </source>
</reference>
<proteinExistence type="predicted"/>
<accession>F8N9Z9</accession>
<sequence>MNKTLNKIEGYLIFYSHRLRDVRLFRGKTGIGVAFDCLCEEKQCRPT</sequence>
<keyword evidence="2" id="KW-1185">Reference proteome</keyword>
<gene>
    <name evidence="1" type="ORF">Premu_2444</name>
</gene>
<name>F8N9Z9_9BACT</name>
<protein>
    <submittedName>
        <fullName evidence="1">Uncharacterized protein</fullName>
    </submittedName>
</protein>